<evidence type="ECO:0000313" key="2">
    <source>
        <dbReference type="EMBL" id="KKK84992.1"/>
    </source>
</evidence>
<dbReference type="Pfam" id="PF14316">
    <property type="entry name" value="DUF4381"/>
    <property type="match status" value="1"/>
</dbReference>
<reference evidence="2" key="1">
    <citation type="journal article" date="2015" name="Nature">
        <title>Complex archaea that bridge the gap between prokaryotes and eukaryotes.</title>
        <authorList>
            <person name="Spang A."/>
            <person name="Saw J.H."/>
            <person name="Jorgensen S.L."/>
            <person name="Zaremba-Niedzwiedzka K."/>
            <person name="Martijn J."/>
            <person name="Lind A.E."/>
            <person name="van Eijk R."/>
            <person name="Schleper C."/>
            <person name="Guy L."/>
            <person name="Ettema T.J."/>
        </authorList>
    </citation>
    <scope>NUCLEOTIDE SEQUENCE</scope>
</reference>
<gene>
    <name evidence="2" type="ORF">LCGC14_2777780</name>
</gene>
<organism evidence="2">
    <name type="scientific">marine sediment metagenome</name>
    <dbReference type="NCBI Taxonomy" id="412755"/>
    <lineage>
        <taxon>unclassified sequences</taxon>
        <taxon>metagenomes</taxon>
        <taxon>ecological metagenomes</taxon>
    </lineage>
</organism>
<keyword evidence="1" id="KW-0812">Transmembrane</keyword>
<keyword evidence="1" id="KW-0472">Membrane</keyword>
<proteinExistence type="predicted"/>
<dbReference type="InterPro" id="IPR025489">
    <property type="entry name" value="DUF4381"/>
</dbReference>
<accession>A0A0F8YU72</accession>
<dbReference type="EMBL" id="LAZR01051512">
    <property type="protein sequence ID" value="KKK84992.1"/>
    <property type="molecule type" value="Genomic_DNA"/>
</dbReference>
<keyword evidence="1" id="KW-1133">Transmembrane helix</keyword>
<evidence type="ECO:0000256" key="1">
    <source>
        <dbReference type="SAM" id="Phobius"/>
    </source>
</evidence>
<comment type="caution">
    <text evidence="2">The sequence shown here is derived from an EMBL/GenBank/DDBJ whole genome shotgun (WGS) entry which is preliminary data.</text>
</comment>
<dbReference type="AlphaFoldDB" id="A0A0F8YU72"/>
<evidence type="ECO:0008006" key="3">
    <source>
        <dbReference type="Google" id="ProtNLM"/>
    </source>
</evidence>
<feature type="transmembrane region" description="Helical" evidence="1">
    <location>
        <begin position="26"/>
        <end position="46"/>
    </location>
</feature>
<protein>
    <recommendedName>
        <fullName evidence="3">DUF4381 domain-containing protein</fullName>
    </recommendedName>
</protein>
<name>A0A0F8YU72_9ZZZZ</name>
<sequence length="145" mass="16612">MQTSPLAGLHDVIVPNHVSWWPLAPIWWVIIATLLLAIGYISYTLYQAYQFKKAKRHAISLSEQHAEDVQQLHILIKRLVLHYYAQSATSQGTKQWCNTLNKLTGQQFTELELMSLYQPQSNQTALANKLKLAIAQFKLKEPLNV</sequence>